<dbReference type="Gene3D" id="3.40.50.2000">
    <property type="entry name" value="Glycogen Phosphorylase B"/>
    <property type="match status" value="1"/>
</dbReference>
<name>A0A329BW96_9BURK</name>
<proteinExistence type="predicted"/>
<evidence type="ECO:0000259" key="1">
    <source>
        <dbReference type="Pfam" id="PF00534"/>
    </source>
</evidence>
<feature type="domain" description="Glycosyl transferase family 1" evidence="1">
    <location>
        <begin position="1"/>
        <end position="138"/>
    </location>
</feature>
<protein>
    <submittedName>
        <fullName evidence="2">Glycosyl transferase family 1</fullName>
    </submittedName>
</protein>
<dbReference type="Proteomes" id="UP000248918">
    <property type="component" value="Unassembled WGS sequence"/>
</dbReference>
<dbReference type="AlphaFoldDB" id="A0A329BW96"/>
<dbReference type="InterPro" id="IPR001296">
    <property type="entry name" value="Glyco_trans_1"/>
</dbReference>
<evidence type="ECO:0000313" key="3">
    <source>
        <dbReference type="Proteomes" id="UP000248918"/>
    </source>
</evidence>
<dbReference type="Pfam" id="PF00534">
    <property type="entry name" value="Glycos_transf_1"/>
    <property type="match status" value="1"/>
</dbReference>
<keyword evidence="2" id="KW-0808">Transferase</keyword>
<comment type="caution">
    <text evidence="2">The sequence shown here is derived from an EMBL/GenBank/DDBJ whole genome shotgun (WGS) entry which is preliminary data.</text>
</comment>
<gene>
    <name evidence="2" type="ORF">BX591_12020</name>
</gene>
<dbReference type="SUPFAM" id="SSF53756">
    <property type="entry name" value="UDP-Glycosyltransferase/glycogen phosphorylase"/>
    <property type="match status" value="1"/>
</dbReference>
<organism evidence="2 3">
    <name type="scientific">Paraburkholderia bryophila</name>
    <dbReference type="NCBI Taxonomy" id="420952"/>
    <lineage>
        <taxon>Bacteria</taxon>
        <taxon>Pseudomonadati</taxon>
        <taxon>Pseudomonadota</taxon>
        <taxon>Betaproteobacteria</taxon>
        <taxon>Burkholderiales</taxon>
        <taxon>Burkholderiaceae</taxon>
        <taxon>Paraburkholderia</taxon>
    </lineage>
</organism>
<dbReference type="PANTHER" id="PTHR46401">
    <property type="entry name" value="GLYCOSYLTRANSFERASE WBBK-RELATED"/>
    <property type="match status" value="1"/>
</dbReference>
<evidence type="ECO:0000313" key="2">
    <source>
        <dbReference type="EMBL" id="RAS23414.1"/>
    </source>
</evidence>
<reference evidence="2 3" key="1">
    <citation type="submission" date="2018-06" db="EMBL/GenBank/DDBJ databases">
        <title>Genomic Encyclopedia of Type Strains, Phase III (KMG-III): the genomes of soil and plant-associated and newly described type strains.</title>
        <authorList>
            <person name="Whitman W."/>
        </authorList>
    </citation>
    <scope>NUCLEOTIDE SEQUENCE [LARGE SCALE GENOMIC DNA]</scope>
    <source>
        <strain evidence="2 3">LMG 23644</strain>
    </source>
</reference>
<dbReference type="PANTHER" id="PTHR46401:SF9">
    <property type="entry name" value="MANNOSYLTRANSFERASE A"/>
    <property type="match status" value="1"/>
</dbReference>
<sequence>MVGTLEPRKGHAQTLDAFESLWNQGERATLVIAGRQGWKVDALVERIKNHAEFGKRLFWLAGAKDADIAGLYHHLDGLLVASEAEGFGLPLIEAAQHGMPLFLRDLPVFREVAGEHATYFIAQNGLQLASQLLTWLNQLADKTAQTTRQMHTLTWATSSEQLKALLAKLDLQN</sequence>
<accession>A0A329BW96</accession>
<dbReference type="GO" id="GO:0016757">
    <property type="term" value="F:glycosyltransferase activity"/>
    <property type="evidence" value="ECO:0007669"/>
    <property type="project" value="InterPro"/>
</dbReference>
<dbReference type="EMBL" id="QLTK01000020">
    <property type="protein sequence ID" value="RAS23414.1"/>
    <property type="molecule type" value="Genomic_DNA"/>
</dbReference>